<evidence type="ECO:0000313" key="1">
    <source>
        <dbReference type="EMBL" id="KIK44032.1"/>
    </source>
</evidence>
<organism evidence="1 2">
    <name type="scientific">Suillus luteus UH-Slu-Lm8-n1</name>
    <dbReference type="NCBI Taxonomy" id="930992"/>
    <lineage>
        <taxon>Eukaryota</taxon>
        <taxon>Fungi</taxon>
        <taxon>Dikarya</taxon>
        <taxon>Basidiomycota</taxon>
        <taxon>Agaricomycotina</taxon>
        <taxon>Agaricomycetes</taxon>
        <taxon>Agaricomycetidae</taxon>
        <taxon>Boletales</taxon>
        <taxon>Suillineae</taxon>
        <taxon>Suillaceae</taxon>
        <taxon>Suillus</taxon>
    </lineage>
</organism>
<dbReference type="InParanoid" id="A0A0D0BCQ6"/>
<protein>
    <submittedName>
        <fullName evidence="1">Uncharacterized protein</fullName>
    </submittedName>
</protein>
<reference evidence="2" key="2">
    <citation type="submission" date="2015-01" db="EMBL/GenBank/DDBJ databases">
        <title>Evolutionary Origins and Diversification of the Mycorrhizal Mutualists.</title>
        <authorList>
            <consortium name="DOE Joint Genome Institute"/>
            <consortium name="Mycorrhizal Genomics Consortium"/>
            <person name="Kohler A."/>
            <person name="Kuo A."/>
            <person name="Nagy L.G."/>
            <person name="Floudas D."/>
            <person name="Copeland A."/>
            <person name="Barry K.W."/>
            <person name="Cichocki N."/>
            <person name="Veneault-Fourrey C."/>
            <person name="LaButti K."/>
            <person name="Lindquist E.A."/>
            <person name="Lipzen A."/>
            <person name="Lundell T."/>
            <person name="Morin E."/>
            <person name="Murat C."/>
            <person name="Riley R."/>
            <person name="Ohm R."/>
            <person name="Sun H."/>
            <person name="Tunlid A."/>
            <person name="Henrissat B."/>
            <person name="Grigoriev I.V."/>
            <person name="Hibbett D.S."/>
            <person name="Martin F."/>
        </authorList>
    </citation>
    <scope>NUCLEOTIDE SEQUENCE [LARGE SCALE GENOMIC DNA]</scope>
    <source>
        <strain evidence="2">UH-Slu-Lm8-n1</strain>
    </source>
</reference>
<name>A0A0D0BCQ6_9AGAM</name>
<dbReference type="EMBL" id="KN835199">
    <property type="protein sequence ID" value="KIK44032.1"/>
    <property type="molecule type" value="Genomic_DNA"/>
</dbReference>
<keyword evidence="2" id="KW-1185">Reference proteome</keyword>
<sequence>MNKVYLGRVQREYVRLTKYCWTSAMHSVSENGFFRSHPHESRTYERLPALTSGTREVWCFYFWLMDATGWVHVISMRAPIESVKRIACIFIKRLKPEGHDVHRER</sequence>
<dbReference type="AlphaFoldDB" id="A0A0D0BCQ6"/>
<dbReference type="Proteomes" id="UP000054485">
    <property type="component" value="Unassembled WGS sequence"/>
</dbReference>
<gene>
    <name evidence="1" type="ORF">CY34DRAFT_803168</name>
</gene>
<proteinExistence type="predicted"/>
<reference evidence="1 2" key="1">
    <citation type="submission" date="2014-04" db="EMBL/GenBank/DDBJ databases">
        <authorList>
            <consortium name="DOE Joint Genome Institute"/>
            <person name="Kuo A."/>
            <person name="Ruytinx J."/>
            <person name="Rineau F."/>
            <person name="Colpaert J."/>
            <person name="Kohler A."/>
            <person name="Nagy L.G."/>
            <person name="Floudas D."/>
            <person name="Copeland A."/>
            <person name="Barry K.W."/>
            <person name="Cichocki N."/>
            <person name="Veneault-Fourrey C."/>
            <person name="LaButti K."/>
            <person name="Lindquist E.A."/>
            <person name="Lipzen A."/>
            <person name="Lundell T."/>
            <person name="Morin E."/>
            <person name="Murat C."/>
            <person name="Sun H."/>
            <person name="Tunlid A."/>
            <person name="Henrissat B."/>
            <person name="Grigoriev I.V."/>
            <person name="Hibbett D.S."/>
            <person name="Martin F."/>
            <person name="Nordberg H.P."/>
            <person name="Cantor M.N."/>
            <person name="Hua S.X."/>
        </authorList>
    </citation>
    <scope>NUCLEOTIDE SEQUENCE [LARGE SCALE GENOMIC DNA]</scope>
    <source>
        <strain evidence="1 2">UH-Slu-Lm8-n1</strain>
    </source>
</reference>
<evidence type="ECO:0000313" key="2">
    <source>
        <dbReference type="Proteomes" id="UP000054485"/>
    </source>
</evidence>
<dbReference type="HOGENOM" id="CLU_2238396_0_0_1"/>
<accession>A0A0D0BCQ6</accession>